<feature type="region of interest" description="Disordered" evidence="1">
    <location>
        <begin position="134"/>
        <end position="294"/>
    </location>
</feature>
<dbReference type="EnsemblProtists" id="EOD14234">
    <property type="protein sequence ID" value="EOD14234"/>
    <property type="gene ID" value="EMIHUDRAFT_445730"/>
</dbReference>
<keyword evidence="3" id="KW-1185">Reference proteome</keyword>
<dbReference type="GeneID" id="17260378"/>
<sequence>MAASSPRPRRSKRRPCVARRWRTCSDCASSWTTTEAVAAGEEEEVAVEAAVEVQCCAVDLLAGSLDAAESGGPRSALAGRLWRASAAEAVARRAEGSGATRSSGWSSRPSQVAVALEHGCYLGWTSAGISAASRAQAASPSRTTTSRAPSQTRTRASTSPSACPLSATRSRFRSAHATCTPSPSLAPPPTPRTSVPTPPPSTRGRRCSCGLEPQQPRVPPPCTHAAPSTSTASPRAPPGCFGMLREAHPRRSLPLARPTARTAAASALRRPPPPRRLRPSCSQSSRALPSPERTPCPRVHCTLLWLRARVPFSLPRSRPMHDCCTLAARARRPCPMSLSLYPLACFPLWRATCVPASAVGLCPCAVRVPGVRHILSMILSQNYTF</sequence>
<dbReference type="KEGG" id="ehx:EMIHUDRAFT_445730"/>
<dbReference type="AlphaFoldDB" id="A0A0D3ISJ9"/>
<feature type="compositionally biased region" description="Pro residues" evidence="1">
    <location>
        <begin position="184"/>
        <end position="201"/>
    </location>
</feature>
<feature type="compositionally biased region" description="Low complexity" evidence="1">
    <location>
        <begin position="134"/>
        <end position="162"/>
    </location>
</feature>
<protein>
    <submittedName>
        <fullName evidence="2">Uncharacterized protein</fullName>
    </submittedName>
</protein>
<organism evidence="2 3">
    <name type="scientific">Emiliania huxleyi (strain CCMP1516)</name>
    <dbReference type="NCBI Taxonomy" id="280463"/>
    <lineage>
        <taxon>Eukaryota</taxon>
        <taxon>Haptista</taxon>
        <taxon>Haptophyta</taxon>
        <taxon>Prymnesiophyceae</taxon>
        <taxon>Isochrysidales</taxon>
        <taxon>Noelaerhabdaceae</taxon>
        <taxon>Emiliania</taxon>
    </lineage>
</organism>
<dbReference type="PaxDb" id="2903-EOD14234"/>
<accession>A0A0D3ISJ9</accession>
<proteinExistence type="predicted"/>
<reference evidence="3" key="1">
    <citation type="journal article" date="2013" name="Nature">
        <title>Pan genome of the phytoplankton Emiliania underpins its global distribution.</title>
        <authorList>
            <person name="Read B.A."/>
            <person name="Kegel J."/>
            <person name="Klute M.J."/>
            <person name="Kuo A."/>
            <person name="Lefebvre S.C."/>
            <person name="Maumus F."/>
            <person name="Mayer C."/>
            <person name="Miller J."/>
            <person name="Monier A."/>
            <person name="Salamov A."/>
            <person name="Young J."/>
            <person name="Aguilar M."/>
            <person name="Claverie J.M."/>
            <person name="Frickenhaus S."/>
            <person name="Gonzalez K."/>
            <person name="Herman E.K."/>
            <person name="Lin Y.C."/>
            <person name="Napier J."/>
            <person name="Ogata H."/>
            <person name="Sarno A.F."/>
            <person name="Shmutz J."/>
            <person name="Schroeder D."/>
            <person name="de Vargas C."/>
            <person name="Verret F."/>
            <person name="von Dassow P."/>
            <person name="Valentin K."/>
            <person name="Van de Peer Y."/>
            <person name="Wheeler G."/>
            <person name="Dacks J.B."/>
            <person name="Delwiche C.F."/>
            <person name="Dyhrman S.T."/>
            <person name="Glockner G."/>
            <person name="John U."/>
            <person name="Richards T."/>
            <person name="Worden A.Z."/>
            <person name="Zhang X."/>
            <person name="Grigoriev I.V."/>
            <person name="Allen A.E."/>
            <person name="Bidle K."/>
            <person name="Borodovsky M."/>
            <person name="Bowler C."/>
            <person name="Brownlee C."/>
            <person name="Cock J.M."/>
            <person name="Elias M."/>
            <person name="Gladyshev V.N."/>
            <person name="Groth M."/>
            <person name="Guda C."/>
            <person name="Hadaegh A."/>
            <person name="Iglesias-Rodriguez M.D."/>
            <person name="Jenkins J."/>
            <person name="Jones B.M."/>
            <person name="Lawson T."/>
            <person name="Leese F."/>
            <person name="Lindquist E."/>
            <person name="Lobanov A."/>
            <person name="Lomsadze A."/>
            <person name="Malik S.B."/>
            <person name="Marsh M.E."/>
            <person name="Mackinder L."/>
            <person name="Mock T."/>
            <person name="Mueller-Roeber B."/>
            <person name="Pagarete A."/>
            <person name="Parker M."/>
            <person name="Probert I."/>
            <person name="Quesneville H."/>
            <person name="Raines C."/>
            <person name="Rensing S.A."/>
            <person name="Riano-Pachon D.M."/>
            <person name="Richier S."/>
            <person name="Rokitta S."/>
            <person name="Shiraiwa Y."/>
            <person name="Soanes D.M."/>
            <person name="van der Giezen M."/>
            <person name="Wahlund T.M."/>
            <person name="Williams B."/>
            <person name="Wilson W."/>
            <person name="Wolfe G."/>
            <person name="Wurch L.L."/>
        </authorList>
    </citation>
    <scope>NUCLEOTIDE SEQUENCE</scope>
</reference>
<evidence type="ECO:0000313" key="3">
    <source>
        <dbReference type="Proteomes" id="UP000013827"/>
    </source>
</evidence>
<dbReference type="HOGENOM" id="CLU_718852_0_0_1"/>
<evidence type="ECO:0000313" key="2">
    <source>
        <dbReference type="EnsemblProtists" id="EOD14234"/>
    </source>
</evidence>
<reference evidence="2" key="2">
    <citation type="submission" date="2024-10" db="UniProtKB">
        <authorList>
            <consortium name="EnsemblProtists"/>
        </authorList>
    </citation>
    <scope>IDENTIFICATION</scope>
</reference>
<feature type="compositionally biased region" description="Low complexity" evidence="1">
    <location>
        <begin position="253"/>
        <end position="269"/>
    </location>
</feature>
<name>A0A0D3ISJ9_EMIH1</name>
<feature type="compositionally biased region" description="Low complexity" evidence="1">
    <location>
        <begin position="223"/>
        <end position="234"/>
    </location>
</feature>
<evidence type="ECO:0000256" key="1">
    <source>
        <dbReference type="SAM" id="MobiDB-lite"/>
    </source>
</evidence>
<dbReference type="RefSeq" id="XP_005766663.1">
    <property type="nucleotide sequence ID" value="XM_005766606.1"/>
</dbReference>
<dbReference type="Proteomes" id="UP000013827">
    <property type="component" value="Unassembled WGS sequence"/>
</dbReference>